<keyword evidence="2" id="KW-1185">Reference proteome</keyword>
<dbReference type="Gramene" id="evm.model.01.507">
    <property type="protein sequence ID" value="cds.evm.model.01.507"/>
    <property type="gene ID" value="evm.TU.01.507"/>
</dbReference>
<proteinExistence type="predicted"/>
<accession>A0A803NPH0</accession>
<sequence length="199" mass="20864">MLAFSGVANSGGAVVPLATFSADGGEALKDKHVRVHRRPRRPLSATAHAATASGKAQRGVWFPKRSSAGCVNGTSILSNVDETGFLENEKGPANLSVLRENEVDRSFGEGSGPTVLRGELEGDFGSGPKTVGPKSVGNGPNDVGSGLSLKVVYDQLICWLGAIPWPSRYNGWTEWLNNKGKGLVAAVSNFVLATAVYEI</sequence>
<dbReference type="EMBL" id="UZAU01000017">
    <property type="status" value="NOT_ANNOTATED_CDS"/>
    <property type="molecule type" value="Genomic_DNA"/>
</dbReference>
<evidence type="ECO:0000313" key="1">
    <source>
        <dbReference type="EnsemblPlants" id="cds.evm.model.01.507"/>
    </source>
</evidence>
<name>A0A803NPH0_CANSA</name>
<evidence type="ECO:0000313" key="2">
    <source>
        <dbReference type="Proteomes" id="UP000596661"/>
    </source>
</evidence>
<reference evidence="1" key="2">
    <citation type="submission" date="2021-03" db="UniProtKB">
        <authorList>
            <consortium name="EnsemblPlants"/>
        </authorList>
    </citation>
    <scope>IDENTIFICATION</scope>
</reference>
<dbReference type="Proteomes" id="UP000596661">
    <property type="component" value="Chromosome 1"/>
</dbReference>
<reference evidence="1" key="1">
    <citation type="submission" date="2018-11" db="EMBL/GenBank/DDBJ databases">
        <authorList>
            <person name="Grassa J C."/>
        </authorList>
    </citation>
    <scope>NUCLEOTIDE SEQUENCE [LARGE SCALE GENOMIC DNA]</scope>
</reference>
<dbReference type="AlphaFoldDB" id="A0A803NPH0"/>
<dbReference type="EnsemblPlants" id="evm.model.01.507">
    <property type="protein sequence ID" value="cds.evm.model.01.507"/>
    <property type="gene ID" value="evm.TU.01.507"/>
</dbReference>
<organism evidence="1 2">
    <name type="scientific">Cannabis sativa</name>
    <name type="common">Hemp</name>
    <name type="synonym">Marijuana</name>
    <dbReference type="NCBI Taxonomy" id="3483"/>
    <lineage>
        <taxon>Eukaryota</taxon>
        <taxon>Viridiplantae</taxon>
        <taxon>Streptophyta</taxon>
        <taxon>Embryophyta</taxon>
        <taxon>Tracheophyta</taxon>
        <taxon>Spermatophyta</taxon>
        <taxon>Magnoliopsida</taxon>
        <taxon>eudicotyledons</taxon>
        <taxon>Gunneridae</taxon>
        <taxon>Pentapetalae</taxon>
        <taxon>rosids</taxon>
        <taxon>fabids</taxon>
        <taxon>Rosales</taxon>
        <taxon>Cannabaceae</taxon>
        <taxon>Cannabis</taxon>
    </lineage>
</organism>
<protein>
    <submittedName>
        <fullName evidence="1">Uncharacterized protein</fullName>
    </submittedName>
</protein>